<evidence type="ECO:0000313" key="2">
    <source>
        <dbReference type="EMBL" id="KAG5400138.1"/>
    </source>
</evidence>
<dbReference type="InterPro" id="IPR036691">
    <property type="entry name" value="Endo/exonu/phosph_ase_sf"/>
</dbReference>
<feature type="compositionally biased region" description="Polar residues" evidence="1">
    <location>
        <begin position="1"/>
        <end position="26"/>
    </location>
</feature>
<reference evidence="2 3" key="1">
    <citation type="submission" date="2021-03" db="EMBL/GenBank/DDBJ databases">
        <authorList>
            <person name="King G.J."/>
            <person name="Bancroft I."/>
            <person name="Baten A."/>
            <person name="Bloomfield J."/>
            <person name="Borpatragohain P."/>
            <person name="He Z."/>
            <person name="Irish N."/>
            <person name="Irwin J."/>
            <person name="Liu K."/>
            <person name="Mauleon R.P."/>
            <person name="Moore J."/>
            <person name="Morris R."/>
            <person name="Ostergaard L."/>
            <person name="Wang B."/>
            <person name="Wells R."/>
        </authorList>
    </citation>
    <scope>NUCLEOTIDE SEQUENCE [LARGE SCALE GENOMIC DNA]</scope>
    <source>
        <strain evidence="2">R-o-18</strain>
        <tissue evidence="2">Leaf</tissue>
    </source>
</reference>
<feature type="compositionally biased region" description="Polar residues" evidence="1">
    <location>
        <begin position="68"/>
        <end position="80"/>
    </location>
</feature>
<dbReference type="EMBL" id="JADBGQ010000004">
    <property type="protein sequence ID" value="KAG5400138.1"/>
    <property type="molecule type" value="Genomic_DNA"/>
</dbReference>
<keyword evidence="3" id="KW-1185">Reference proteome</keyword>
<gene>
    <name evidence="2" type="primary">A04p012610.1_BraROA</name>
    <name evidence="2" type="ORF">IGI04_014745</name>
</gene>
<name>A0ABQ7MPK5_BRACM</name>
<feature type="region of interest" description="Disordered" evidence="1">
    <location>
        <begin position="1"/>
        <end position="51"/>
    </location>
</feature>
<dbReference type="Proteomes" id="UP000823674">
    <property type="component" value="Chromosome A04"/>
</dbReference>
<dbReference type="PANTHER" id="PTHR33710:SF79">
    <property type="entry name" value="OS06G0205337 PROTEIN"/>
    <property type="match status" value="1"/>
</dbReference>
<proteinExistence type="predicted"/>
<feature type="region of interest" description="Disordered" evidence="1">
    <location>
        <begin position="68"/>
        <end position="88"/>
    </location>
</feature>
<protein>
    <submittedName>
        <fullName evidence="2">Uncharacterized protein</fullName>
    </submittedName>
</protein>
<organism evidence="2 3">
    <name type="scientific">Brassica rapa subsp. trilocularis</name>
    <dbReference type="NCBI Taxonomy" id="1813537"/>
    <lineage>
        <taxon>Eukaryota</taxon>
        <taxon>Viridiplantae</taxon>
        <taxon>Streptophyta</taxon>
        <taxon>Embryophyta</taxon>
        <taxon>Tracheophyta</taxon>
        <taxon>Spermatophyta</taxon>
        <taxon>Magnoliopsida</taxon>
        <taxon>eudicotyledons</taxon>
        <taxon>Gunneridae</taxon>
        <taxon>Pentapetalae</taxon>
        <taxon>rosids</taxon>
        <taxon>malvids</taxon>
        <taxon>Brassicales</taxon>
        <taxon>Brassicaceae</taxon>
        <taxon>Brassiceae</taxon>
        <taxon>Brassica</taxon>
    </lineage>
</organism>
<comment type="caution">
    <text evidence="2">The sequence shown here is derived from an EMBL/GenBank/DDBJ whole genome shotgun (WGS) entry which is preliminary data.</text>
</comment>
<evidence type="ECO:0000313" key="3">
    <source>
        <dbReference type="Proteomes" id="UP000823674"/>
    </source>
</evidence>
<dbReference type="Gene3D" id="3.60.10.10">
    <property type="entry name" value="Endonuclease/exonuclease/phosphatase"/>
    <property type="match status" value="1"/>
</dbReference>
<sequence>MLGSPQASPRKVQNSSNDCISPNGFQALQDIREEGEIEDDEETEEVEVPDSASLIVESLPVVVVTNETSVTAQRHGGSQRNKGRGAKRGIVNSRDLVQAVTQQQKANKTAADRGSIREFQNVVHNCDLMDIAQVGPSFTWTNCQDENPISKKLDRVMVNSCWISALPNSFVTFESGGVYDHLRMHIQLREVPQGNAKRFKFFNHKAF</sequence>
<accession>A0ABQ7MPK5</accession>
<dbReference type="PANTHER" id="PTHR33710">
    <property type="entry name" value="BNAC02G09200D PROTEIN"/>
    <property type="match status" value="1"/>
</dbReference>
<evidence type="ECO:0000256" key="1">
    <source>
        <dbReference type="SAM" id="MobiDB-lite"/>
    </source>
</evidence>
<feature type="compositionally biased region" description="Acidic residues" evidence="1">
    <location>
        <begin position="33"/>
        <end position="48"/>
    </location>
</feature>